<evidence type="ECO:0000256" key="9">
    <source>
        <dbReference type="PROSITE-ProRule" id="PRU00191"/>
    </source>
</evidence>
<dbReference type="PRINTS" id="PR00401">
    <property type="entry name" value="SH2DOMAIN"/>
</dbReference>
<feature type="domain" description="SH2" evidence="11">
    <location>
        <begin position="62"/>
        <end position="138"/>
    </location>
</feature>
<dbReference type="SUPFAM" id="SSF55550">
    <property type="entry name" value="SH2 domain"/>
    <property type="match status" value="1"/>
</dbReference>
<sequence length="665" mass="75044">MEQIEAALYQKMKISEKLNEKQMEGVGGDLNMDRGLQSEHILKWFVETQAVFILCDGRFPPWFQGFISRHEAEDQLKDKNVGCFLIRLSEKSIGYILSYKGQDRCRHFVINQTNTGLFVVSGDSTTHNSLIELINHFKTTPIQPFGEYLTSYDTEMDSVGEEDKNDLYDVVQNKPRVNAGVSVKALRSLWEQTSNFPHDAPPVLPSKSGRKLAISTSIDRNSLSQGTKVPPVPKKNTPLRNSLSAGFPGTNPSQEQHSFSEARTSGRTGGDERSDTLDTEGYNSQLKLPLHNENNQSSTPQQPPVAPPKTASCSYAVLDLKKHHSGAIRMPYDDQEALQPNPLYTISSAVCAGQKDQPEQEYDNRMNPIDSIHLAENTYQDIPEQHDINTYEHIAESNTYEDIRGTDSNTYASLDEMQPHTPNILGKKSRHSHEFYGAEYRYSATEPKQGSQTGETENMAKTYDYLFKLLLIGDSGVGKTCLLFRFSEDAFNTTFISTIGIDFKIRTIELDGKKIKLQIWDTAGQERFRTITTAYYRGAMGIMLVYDITNEKSFDNIRNWIRNIEEHASSDVERMILGNKCDMNDKRQVSKERGEKLAIDYGIKFLETSAKSSTNVEEAFVTLARDIMTRLNRKMNENNPSGGAGAVKITESRSKKPSFFRCTLL</sequence>
<dbReference type="InterPro" id="IPR036860">
    <property type="entry name" value="SH2_dom_sf"/>
</dbReference>
<dbReference type="EMBL" id="JAYMGO010000007">
    <property type="protein sequence ID" value="KAL1271444.1"/>
    <property type="molecule type" value="Genomic_DNA"/>
</dbReference>
<proteinExistence type="inferred from homology"/>
<dbReference type="Proteomes" id="UP001558613">
    <property type="component" value="Unassembled WGS sequence"/>
</dbReference>
<dbReference type="SMART" id="SM00252">
    <property type="entry name" value="SH2"/>
    <property type="match status" value="1"/>
</dbReference>
<dbReference type="Gene3D" id="3.30.505.10">
    <property type="entry name" value="SH2 domain"/>
    <property type="match status" value="1"/>
</dbReference>
<evidence type="ECO:0000256" key="10">
    <source>
        <dbReference type="SAM" id="MobiDB-lite"/>
    </source>
</evidence>
<dbReference type="InterPro" id="IPR000980">
    <property type="entry name" value="SH2"/>
</dbReference>
<evidence type="ECO:0000256" key="3">
    <source>
        <dbReference type="ARBA" id="ARBA00011984"/>
    </source>
</evidence>
<dbReference type="PROSITE" id="PS51419">
    <property type="entry name" value="RAB"/>
    <property type="match status" value="1"/>
</dbReference>
<dbReference type="InterPro" id="IPR027417">
    <property type="entry name" value="P-loop_NTPase"/>
</dbReference>
<dbReference type="PROSITE" id="PS50001">
    <property type="entry name" value="SH2"/>
    <property type="match status" value="1"/>
</dbReference>
<dbReference type="Pfam" id="PF00071">
    <property type="entry name" value="Ras"/>
    <property type="match status" value="1"/>
</dbReference>
<feature type="compositionally biased region" description="Polar residues" evidence="10">
    <location>
        <begin position="216"/>
        <end position="227"/>
    </location>
</feature>
<evidence type="ECO:0000313" key="13">
    <source>
        <dbReference type="Proteomes" id="UP001558613"/>
    </source>
</evidence>
<dbReference type="Gene3D" id="3.40.50.300">
    <property type="entry name" value="P-loop containing nucleotide triphosphate hydrolases"/>
    <property type="match status" value="1"/>
</dbReference>
<keyword evidence="5" id="KW-0342">GTP-binding</keyword>
<keyword evidence="6" id="KW-0449">Lipoprotein</keyword>
<dbReference type="SUPFAM" id="SSF52540">
    <property type="entry name" value="P-loop containing nucleoside triphosphate hydrolases"/>
    <property type="match status" value="1"/>
</dbReference>
<dbReference type="SMART" id="SM00177">
    <property type="entry name" value="ARF"/>
    <property type="match status" value="1"/>
</dbReference>
<protein>
    <recommendedName>
        <fullName evidence="3">small monomeric GTPase</fullName>
        <ecNumber evidence="3">3.6.5.2</ecNumber>
    </recommendedName>
</protein>
<evidence type="ECO:0000256" key="4">
    <source>
        <dbReference type="ARBA" id="ARBA00022741"/>
    </source>
</evidence>
<dbReference type="Pfam" id="PF00017">
    <property type="entry name" value="SH2"/>
    <property type="match status" value="1"/>
</dbReference>
<comment type="catalytic activity">
    <reaction evidence="8">
        <text>GTP + H2O = GDP + phosphate + H(+)</text>
        <dbReference type="Rhea" id="RHEA:19669"/>
        <dbReference type="ChEBI" id="CHEBI:15377"/>
        <dbReference type="ChEBI" id="CHEBI:15378"/>
        <dbReference type="ChEBI" id="CHEBI:37565"/>
        <dbReference type="ChEBI" id="CHEBI:43474"/>
        <dbReference type="ChEBI" id="CHEBI:58189"/>
        <dbReference type="EC" id="3.6.5.2"/>
    </reaction>
    <physiologicalReaction direction="left-to-right" evidence="8">
        <dbReference type="Rhea" id="RHEA:19670"/>
    </physiologicalReaction>
</comment>
<keyword evidence="9" id="KW-0727">SH2 domain</keyword>
<dbReference type="PROSITE" id="PS51421">
    <property type="entry name" value="RAS"/>
    <property type="match status" value="1"/>
</dbReference>
<dbReference type="EC" id="3.6.5.2" evidence="3"/>
<evidence type="ECO:0000256" key="5">
    <source>
        <dbReference type="ARBA" id="ARBA00023134"/>
    </source>
</evidence>
<evidence type="ECO:0000256" key="1">
    <source>
        <dbReference type="ARBA" id="ARBA00004635"/>
    </source>
</evidence>
<feature type="compositionally biased region" description="Polar residues" evidence="10">
    <location>
        <begin position="238"/>
        <end position="266"/>
    </location>
</feature>
<keyword evidence="7" id="KW-0636">Prenylation</keyword>
<dbReference type="InterPro" id="IPR001806">
    <property type="entry name" value="Small_GTPase"/>
</dbReference>
<evidence type="ECO:0000256" key="2">
    <source>
        <dbReference type="ARBA" id="ARBA00006270"/>
    </source>
</evidence>
<reference evidence="12 13" key="1">
    <citation type="submission" date="2023-09" db="EMBL/GenBank/DDBJ databases">
        <authorList>
            <person name="Wang M."/>
        </authorList>
    </citation>
    <scope>NUCLEOTIDE SEQUENCE [LARGE SCALE GENOMIC DNA]</scope>
    <source>
        <strain evidence="12">GT-2023</strain>
        <tissue evidence="12">Liver</tissue>
    </source>
</reference>
<evidence type="ECO:0000259" key="11">
    <source>
        <dbReference type="PROSITE" id="PS50001"/>
    </source>
</evidence>
<dbReference type="PRINTS" id="PR00449">
    <property type="entry name" value="RASTRNSFRMNG"/>
</dbReference>
<dbReference type="InterPro" id="IPR050305">
    <property type="entry name" value="Small_GTPase_Rab"/>
</dbReference>
<keyword evidence="13" id="KW-1185">Reference proteome</keyword>
<comment type="similarity">
    <text evidence="2">Belongs to the small GTPase superfamily. Rab family.</text>
</comment>
<dbReference type="CDD" id="cd01867">
    <property type="entry name" value="Rab8_Rab10_Rab13_like"/>
    <property type="match status" value="1"/>
</dbReference>
<comment type="subcellular location">
    <subcellularLocation>
        <location evidence="1">Membrane</location>
        <topology evidence="1">Lipid-anchor</topology>
    </subcellularLocation>
</comment>
<keyword evidence="4" id="KW-0547">Nucleotide-binding</keyword>
<dbReference type="PROSITE" id="PS51420">
    <property type="entry name" value="RHO"/>
    <property type="match status" value="1"/>
</dbReference>
<evidence type="ECO:0000256" key="6">
    <source>
        <dbReference type="ARBA" id="ARBA00023288"/>
    </source>
</evidence>
<accession>A0ABR3N3F5</accession>
<feature type="compositionally biased region" description="Polar residues" evidence="10">
    <location>
        <begin position="281"/>
        <end position="300"/>
    </location>
</feature>
<gene>
    <name evidence="12" type="ORF">QQF64_030460</name>
</gene>
<feature type="region of interest" description="Disordered" evidence="10">
    <location>
        <begin position="216"/>
        <end position="310"/>
    </location>
</feature>
<comment type="caution">
    <text evidence="12">The sequence shown here is derived from an EMBL/GenBank/DDBJ whole genome shotgun (WGS) entry which is preliminary data.</text>
</comment>
<dbReference type="InterPro" id="IPR005225">
    <property type="entry name" value="Small_GTP-bd"/>
</dbReference>
<dbReference type="SMART" id="SM00175">
    <property type="entry name" value="RAB"/>
    <property type="match status" value="1"/>
</dbReference>
<dbReference type="SMART" id="SM00174">
    <property type="entry name" value="RHO"/>
    <property type="match status" value="1"/>
</dbReference>
<evidence type="ECO:0000256" key="8">
    <source>
        <dbReference type="ARBA" id="ARBA00047660"/>
    </source>
</evidence>
<organism evidence="12 13">
    <name type="scientific">Cirrhinus molitorella</name>
    <name type="common">mud carp</name>
    <dbReference type="NCBI Taxonomy" id="172907"/>
    <lineage>
        <taxon>Eukaryota</taxon>
        <taxon>Metazoa</taxon>
        <taxon>Chordata</taxon>
        <taxon>Craniata</taxon>
        <taxon>Vertebrata</taxon>
        <taxon>Euteleostomi</taxon>
        <taxon>Actinopterygii</taxon>
        <taxon>Neopterygii</taxon>
        <taxon>Teleostei</taxon>
        <taxon>Ostariophysi</taxon>
        <taxon>Cypriniformes</taxon>
        <taxon>Cyprinidae</taxon>
        <taxon>Labeoninae</taxon>
        <taxon>Labeonini</taxon>
        <taxon>Cirrhinus</taxon>
    </lineage>
</organism>
<dbReference type="SMART" id="SM00173">
    <property type="entry name" value="RAS"/>
    <property type="match status" value="1"/>
</dbReference>
<dbReference type="PANTHER" id="PTHR47980">
    <property type="entry name" value="LD44762P"/>
    <property type="match status" value="1"/>
</dbReference>
<name>A0ABR3N3F5_9TELE</name>
<dbReference type="SMART" id="SM00176">
    <property type="entry name" value="RAN"/>
    <property type="match status" value="1"/>
</dbReference>
<evidence type="ECO:0000256" key="7">
    <source>
        <dbReference type="ARBA" id="ARBA00023289"/>
    </source>
</evidence>
<dbReference type="NCBIfam" id="TIGR00231">
    <property type="entry name" value="small_GTP"/>
    <property type="match status" value="1"/>
</dbReference>
<evidence type="ECO:0000313" key="12">
    <source>
        <dbReference type="EMBL" id="KAL1271444.1"/>
    </source>
</evidence>